<evidence type="ECO:0000313" key="3">
    <source>
        <dbReference type="Proteomes" id="UP000623467"/>
    </source>
</evidence>
<dbReference type="AlphaFoldDB" id="A0A8H7DIE4"/>
<feature type="compositionally biased region" description="Basic and acidic residues" evidence="1">
    <location>
        <begin position="481"/>
        <end position="492"/>
    </location>
</feature>
<reference evidence="2" key="1">
    <citation type="submission" date="2020-05" db="EMBL/GenBank/DDBJ databases">
        <title>Mycena genomes resolve the evolution of fungal bioluminescence.</title>
        <authorList>
            <person name="Tsai I.J."/>
        </authorList>
    </citation>
    <scope>NUCLEOTIDE SEQUENCE</scope>
    <source>
        <strain evidence="2">160909Yilan</strain>
    </source>
</reference>
<feature type="compositionally biased region" description="Low complexity" evidence="1">
    <location>
        <begin position="101"/>
        <end position="113"/>
    </location>
</feature>
<gene>
    <name evidence="2" type="ORF">MSAN_00551900</name>
</gene>
<feature type="region of interest" description="Disordered" evidence="1">
    <location>
        <begin position="1"/>
        <end position="124"/>
    </location>
</feature>
<feature type="compositionally biased region" description="Acidic residues" evidence="1">
    <location>
        <begin position="493"/>
        <end position="502"/>
    </location>
</feature>
<feature type="compositionally biased region" description="Basic residues" evidence="1">
    <location>
        <begin position="585"/>
        <end position="599"/>
    </location>
</feature>
<proteinExistence type="predicted"/>
<feature type="compositionally biased region" description="Basic and acidic residues" evidence="1">
    <location>
        <begin position="1"/>
        <end position="16"/>
    </location>
</feature>
<comment type="caution">
    <text evidence="2">The sequence shown here is derived from an EMBL/GenBank/DDBJ whole genome shotgun (WGS) entry which is preliminary data.</text>
</comment>
<dbReference type="EMBL" id="JACAZH010000003">
    <property type="protein sequence ID" value="KAF7373423.1"/>
    <property type="molecule type" value="Genomic_DNA"/>
</dbReference>
<feature type="region of interest" description="Disordered" evidence="1">
    <location>
        <begin position="379"/>
        <end position="551"/>
    </location>
</feature>
<name>A0A8H7DIE4_9AGAR</name>
<keyword evidence="3" id="KW-1185">Reference proteome</keyword>
<feature type="compositionally biased region" description="Acidic residues" evidence="1">
    <location>
        <begin position="570"/>
        <end position="581"/>
    </location>
</feature>
<feature type="compositionally biased region" description="Basic and acidic residues" evidence="1">
    <location>
        <begin position="511"/>
        <end position="543"/>
    </location>
</feature>
<feature type="region of interest" description="Disordered" evidence="1">
    <location>
        <begin position="563"/>
        <end position="625"/>
    </location>
</feature>
<dbReference type="Proteomes" id="UP000623467">
    <property type="component" value="Unassembled WGS sequence"/>
</dbReference>
<protein>
    <submittedName>
        <fullName evidence="2">Uncharacterized protein</fullName>
    </submittedName>
</protein>
<evidence type="ECO:0000313" key="2">
    <source>
        <dbReference type="EMBL" id="KAF7373423.1"/>
    </source>
</evidence>
<dbReference type="OrthoDB" id="3253416at2759"/>
<accession>A0A8H7DIE4</accession>
<evidence type="ECO:0000256" key="1">
    <source>
        <dbReference type="SAM" id="MobiDB-lite"/>
    </source>
</evidence>
<organism evidence="2 3">
    <name type="scientific">Mycena sanguinolenta</name>
    <dbReference type="NCBI Taxonomy" id="230812"/>
    <lineage>
        <taxon>Eukaryota</taxon>
        <taxon>Fungi</taxon>
        <taxon>Dikarya</taxon>
        <taxon>Basidiomycota</taxon>
        <taxon>Agaricomycotina</taxon>
        <taxon>Agaricomycetes</taxon>
        <taxon>Agaricomycetidae</taxon>
        <taxon>Agaricales</taxon>
        <taxon>Marasmiineae</taxon>
        <taxon>Mycenaceae</taxon>
        <taxon>Mycena</taxon>
    </lineage>
</organism>
<feature type="compositionally biased region" description="Acidic residues" evidence="1">
    <location>
        <begin position="458"/>
        <end position="469"/>
    </location>
</feature>
<sequence length="640" mass="70717">MSATTRKIDKATEAKPRATRSGHPIGPKVSSAASGLVSPAIARNRPASPDSSRRHLNASFPVGPPKVKRSKKKHEGALPADLTPPVRVFPSAEKARPVPPAGRAASPASAPPVETLGDRERGRRRGAALVEKVKLWHARTLGFAAEVAQELHLPIDKVKRALGHGSKTKSKLKRGYKAEVGTWVSNVAAAGDVTALANRINEMLHLAEQRTGCRGFAVLTGSRVNDTIASHIVGTEASLEYFPEMQHMDGPTFANKYRNWATVNPECVVGKSQMPKDATKRRSEVVTMIEQGLQEKTGNFRVRMNYVGYERVVMGQLGWELLGWPENVKMEAPSKMRIGGAAAIVTLWERLTNGTCRWERVSEERRAEIRAKYEDYKTPKAAGKVNVEEENEEQDEELASRKNHKPAWKEEEEESEPEPVPKKRKRARKTESESEVTSAPPVTKPANKAKKAGKEAEIESEEDESESEETPTPPAMKPVNKGKEKEKAADKREEEEESESEETPAPPMKASNKENEKENTADKGEEEPGGKGKKSVEKDVGREGKRKKTVEVYVQVPLLVKTRKHPIAEENLEDPEDEEDERPVKKVKSAVRPARKAYNKSRVIEDSDDERACTPGTGGQAPTKIRGWRTGTFVLRGISI</sequence>
<feature type="compositionally biased region" description="Acidic residues" evidence="1">
    <location>
        <begin position="388"/>
        <end position="397"/>
    </location>
</feature>